<keyword evidence="6 7" id="KW-0472">Membrane</keyword>
<evidence type="ECO:0000256" key="4">
    <source>
        <dbReference type="ARBA" id="ARBA00022692"/>
    </source>
</evidence>
<protein>
    <submittedName>
        <fullName evidence="10">Carbohydrate ABC transporter membrane protein 2 (CUT1 family)</fullName>
    </submittedName>
</protein>
<feature type="transmembrane region" description="Helical" evidence="7">
    <location>
        <begin position="109"/>
        <end position="137"/>
    </location>
</feature>
<keyword evidence="5 7" id="KW-1133">Transmembrane helix</keyword>
<dbReference type="OrthoDB" id="9794684at2"/>
<feature type="transmembrane region" description="Helical" evidence="7">
    <location>
        <begin position="144"/>
        <end position="165"/>
    </location>
</feature>
<dbReference type="InterPro" id="IPR035906">
    <property type="entry name" value="MetI-like_sf"/>
</dbReference>
<dbReference type="PANTHER" id="PTHR43744">
    <property type="entry name" value="ABC TRANSPORTER PERMEASE PROTEIN MG189-RELATED-RELATED"/>
    <property type="match status" value="1"/>
</dbReference>
<feature type="transmembrane region" description="Helical" evidence="7">
    <location>
        <begin position="225"/>
        <end position="246"/>
    </location>
</feature>
<dbReference type="InterPro" id="IPR000515">
    <property type="entry name" value="MetI-like"/>
</dbReference>
<gene>
    <name evidence="10" type="ORF">FB465_6228</name>
</gene>
<keyword evidence="2 7" id="KW-0813">Transport</keyword>
<keyword evidence="11" id="KW-1185">Reference proteome</keyword>
<feature type="domain" description="ABC transmembrane type-1" evidence="9">
    <location>
        <begin position="109"/>
        <end position="299"/>
    </location>
</feature>
<evidence type="ECO:0000256" key="1">
    <source>
        <dbReference type="ARBA" id="ARBA00004651"/>
    </source>
</evidence>
<sequence>MTELLSRPADHPGDGAPAVAPTPATTTRPPRPDLAARLGALTRGGLVRAVLLLSAALWLMPTVGLLVTSLRPKEDSTGSGWWTVLGEPARLTLENYSALLSGGEVLDAFWNTVLISVPATLLTVALAALAGYAFAWLDFPGRDWLFLVVVGLLVVPVQIGLLPVAKLMGAVGLFGTVPGVVLFHVAYGLPFAVFLLRNQFLEIPQEIPEAARMDGCGEWAVFRRLALPLAMPALASLAIFQFLWVWNDMLVALIFAGSDSQPLTVLLQSQMRQFGSNLDVLAPGAFLSLLVPVIVFFSFQRHFVQGAMAGSVK</sequence>
<feature type="compositionally biased region" description="Low complexity" evidence="8">
    <location>
        <begin position="14"/>
        <end position="31"/>
    </location>
</feature>
<dbReference type="Gene3D" id="1.10.3720.10">
    <property type="entry name" value="MetI-like"/>
    <property type="match status" value="1"/>
</dbReference>
<evidence type="ECO:0000313" key="10">
    <source>
        <dbReference type="EMBL" id="TWE21061.1"/>
    </source>
</evidence>
<name>A0A561EZM3_9ACTN</name>
<evidence type="ECO:0000256" key="7">
    <source>
        <dbReference type="RuleBase" id="RU363032"/>
    </source>
</evidence>
<accession>A0A561EZM3</accession>
<dbReference type="GO" id="GO:0005886">
    <property type="term" value="C:plasma membrane"/>
    <property type="evidence" value="ECO:0007669"/>
    <property type="project" value="UniProtKB-SubCell"/>
</dbReference>
<dbReference type="PANTHER" id="PTHR43744:SF4">
    <property type="entry name" value="OSMOPROTECTIVE COMPOUNDS UPTAKE PERMEASE PROTEIN GGTD"/>
    <property type="match status" value="1"/>
</dbReference>
<evidence type="ECO:0000256" key="3">
    <source>
        <dbReference type="ARBA" id="ARBA00022475"/>
    </source>
</evidence>
<comment type="subcellular location">
    <subcellularLocation>
        <location evidence="1 7">Cell membrane</location>
        <topology evidence="1 7">Multi-pass membrane protein</topology>
    </subcellularLocation>
</comment>
<dbReference type="Proteomes" id="UP000318416">
    <property type="component" value="Unassembled WGS sequence"/>
</dbReference>
<comment type="similarity">
    <text evidence="7">Belongs to the binding-protein-dependent transport system permease family.</text>
</comment>
<comment type="caution">
    <text evidence="10">The sequence shown here is derived from an EMBL/GenBank/DDBJ whole genome shotgun (WGS) entry which is preliminary data.</text>
</comment>
<feature type="transmembrane region" description="Helical" evidence="7">
    <location>
        <begin position="46"/>
        <end position="67"/>
    </location>
</feature>
<evidence type="ECO:0000256" key="2">
    <source>
        <dbReference type="ARBA" id="ARBA00022448"/>
    </source>
</evidence>
<dbReference type="PROSITE" id="PS50928">
    <property type="entry name" value="ABC_TM1"/>
    <property type="match status" value="1"/>
</dbReference>
<dbReference type="EMBL" id="VIVR01000001">
    <property type="protein sequence ID" value="TWE21061.1"/>
    <property type="molecule type" value="Genomic_DNA"/>
</dbReference>
<feature type="transmembrane region" description="Helical" evidence="7">
    <location>
        <begin position="171"/>
        <end position="196"/>
    </location>
</feature>
<evidence type="ECO:0000313" key="11">
    <source>
        <dbReference type="Proteomes" id="UP000318416"/>
    </source>
</evidence>
<dbReference type="SUPFAM" id="SSF161098">
    <property type="entry name" value="MetI-like"/>
    <property type="match status" value="1"/>
</dbReference>
<keyword evidence="3" id="KW-1003">Cell membrane</keyword>
<dbReference type="AlphaFoldDB" id="A0A561EZM3"/>
<evidence type="ECO:0000256" key="5">
    <source>
        <dbReference type="ARBA" id="ARBA00022989"/>
    </source>
</evidence>
<evidence type="ECO:0000256" key="6">
    <source>
        <dbReference type="ARBA" id="ARBA00023136"/>
    </source>
</evidence>
<feature type="transmembrane region" description="Helical" evidence="7">
    <location>
        <begin position="280"/>
        <end position="299"/>
    </location>
</feature>
<feature type="region of interest" description="Disordered" evidence="8">
    <location>
        <begin position="1"/>
        <end position="31"/>
    </location>
</feature>
<proteinExistence type="inferred from homology"/>
<dbReference type="CDD" id="cd06261">
    <property type="entry name" value="TM_PBP2"/>
    <property type="match status" value="1"/>
</dbReference>
<dbReference type="GO" id="GO:0055085">
    <property type="term" value="P:transmembrane transport"/>
    <property type="evidence" value="ECO:0007669"/>
    <property type="project" value="InterPro"/>
</dbReference>
<reference evidence="10 11" key="1">
    <citation type="submission" date="2019-06" db="EMBL/GenBank/DDBJ databases">
        <title>Sequencing the genomes of 1000 actinobacteria strains.</title>
        <authorList>
            <person name="Klenk H.-P."/>
        </authorList>
    </citation>
    <scope>NUCLEOTIDE SEQUENCE [LARGE SCALE GENOMIC DNA]</scope>
    <source>
        <strain evidence="10 11">DSM 41649</strain>
    </source>
</reference>
<dbReference type="Pfam" id="PF00528">
    <property type="entry name" value="BPD_transp_1"/>
    <property type="match status" value="1"/>
</dbReference>
<organism evidence="10 11">
    <name type="scientific">Kitasatospora atroaurantiaca</name>
    <dbReference type="NCBI Taxonomy" id="285545"/>
    <lineage>
        <taxon>Bacteria</taxon>
        <taxon>Bacillati</taxon>
        <taxon>Actinomycetota</taxon>
        <taxon>Actinomycetes</taxon>
        <taxon>Kitasatosporales</taxon>
        <taxon>Streptomycetaceae</taxon>
        <taxon>Kitasatospora</taxon>
    </lineage>
</organism>
<evidence type="ECO:0000259" key="9">
    <source>
        <dbReference type="PROSITE" id="PS50928"/>
    </source>
</evidence>
<keyword evidence="4 7" id="KW-0812">Transmembrane</keyword>
<evidence type="ECO:0000256" key="8">
    <source>
        <dbReference type="SAM" id="MobiDB-lite"/>
    </source>
</evidence>